<dbReference type="OrthoDB" id="9810708at2"/>
<evidence type="ECO:0000259" key="4">
    <source>
        <dbReference type="PROSITE" id="PS50042"/>
    </source>
</evidence>
<organism evidence="6 7">
    <name type="scientific">Desulfobulbus oralis</name>
    <dbReference type="NCBI Taxonomy" id="1986146"/>
    <lineage>
        <taxon>Bacteria</taxon>
        <taxon>Pseudomonadati</taxon>
        <taxon>Thermodesulfobacteriota</taxon>
        <taxon>Desulfobulbia</taxon>
        <taxon>Desulfobulbales</taxon>
        <taxon>Desulfobulbaceae</taxon>
        <taxon>Desulfobulbus</taxon>
    </lineage>
</organism>
<dbReference type="InterPro" id="IPR012318">
    <property type="entry name" value="HTH_CRP"/>
</dbReference>
<dbReference type="InterPro" id="IPR014710">
    <property type="entry name" value="RmlC-like_jellyroll"/>
</dbReference>
<dbReference type="Pfam" id="PF13545">
    <property type="entry name" value="HTH_Crp_2"/>
    <property type="match status" value="1"/>
</dbReference>
<dbReference type="InterPro" id="IPR000595">
    <property type="entry name" value="cNMP-bd_dom"/>
</dbReference>
<dbReference type="PROSITE" id="PS50042">
    <property type="entry name" value="CNMP_BINDING_3"/>
    <property type="match status" value="1"/>
</dbReference>
<dbReference type="AlphaFoldDB" id="A0A2L1GMY1"/>
<dbReference type="GO" id="GO:0006355">
    <property type="term" value="P:regulation of DNA-templated transcription"/>
    <property type="evidence" value="ECO:0007669"/>
    <property type="project" value="InterPro"/>
</dbReference>
<dbReference type="Pfam" id="PF00027">
    <property type="entry name" value="cNMP_binding"/>
    <property type="match status" value="1"/>
</dbReference>
<keyword evidence="1" id="KW-0805">Transcription regulation</keyword>
<accession>A0A2L1GMY1</accession>
<dbReference type="KEGG" id="deo:CAY53_05545"/>
<gene>
    <name evidence="6" type="ORF">CAY53_05545</name>
</gene>
<dbReference type="PROSITE" id="PS51063">
    <property type="entry name" value="HTH_CRP_2"/>
    <property type="match status" value="1"/>
</dbReference>
<dbReference type="CDD" id="cd00038">
    <property type="entry name" value="CAP_ED"/>
    <property type="match status" value="1"/>
</dbReference>
<name>A0A2L1GMY1_9BACT</name>
<dbReference type="SUPFAM" id="SSF51206">
    <property type="entry name" value="cAMP-binding domain-like"/>
    <property type="match status" value="1"/>
</dbReference>
<dbReference type="InterPro" id="IPR036390">
    <property type="entry name" value="WH_DNA-bd_sf"/>
</dbReference>
<keyword evidence="7" id="KW-1185">Reference proteome</keyword>
<evidence type="ECO:0000256" key="3">
    <source>
        <dbReference type="ARBA" id="ARBA00023163"/>
    </source>
</evidence>
<dbReference type="SUPFAM" id="SSF46785">
    <property type="entry name" value="Winged helix' DNA-binding domain"/>
    <property type="match status" value="1"/>
</dbReference>
<evidence type="ECO:0000313" key="7">
    <source>
        <dbReference type="Proteomes" id="UP000239867"/>
    </source>
</evidence>
<dbReference type="SMART" id="SM00100">
    <property type="entry name" value="cNMP"/>
    <property type="match status" value="1"/>
</dbReference>
<dbReference type="InterPro" id="IPR036388">
    <property type="entry name" value="WH-like_DNA-bd_sf"/>
</dbReference>
<dbReference type="InterPro" id="IPR018490">
    <property type="entry name" value="cNMP-bd_dom_sf"/>
</dbReference>
<evidence type="ECO:0000259" key="5">
    <source>
        <dbReference type="PROSITE" id="PS51063"/>
    </source>
</evidence>
<dbReference type="RefSeq" id="WP_104936287.1">
    <property type="nucleotide sequence ID" value="NZ_CP021255.1"/>
</dbReference>
<dbReference type="Gene3D" id="2.60.120.10">
    <property type="entry name" value="Jelly Rolls"/>
    <property type="match status" value="1"/>
</dbReference>
<evidence type="ECO:0000256" key="2">
    <source>
        <dbReference type="ARBA" id="ARBA00023125"/>
    </source>
</evidence>
<keyword evidence="2" id="KW-0238">DNA-binding</keyword>
<dbReference type="SMART" id="SM00419">
    <property type="entry name" value="HTH_CRP"/>
    <property type="match status" value="1"/>
</dbReference>
<dbReference type="GO" id="GO:0003677">
    <property type="term" value="F:DNA binding"/>
    <property type="evidence" value="ECO:0007669"/>
    <property type="project" value="UniProtKB-KW"/>
</dbReference>
<protein>
    <submittedName>
        <fullName evidence="6">Crp/Fnr family transcriptional regulator</fullName>
    </submittedName>
</protein>
<evidence type="ECO:0000313" key="6">
    <source>
        <dbReference type="EMBL" id="AVD71008.1"/>
    </source>
</evidence>
<reference evidence="6 7" key="1">
    <citation type="journal article" date="2018" name="MBio">
        <title>Insights into the evolution of host association through the isolation and characterization of a novel human periodontal pathobiont, Desulfobulbus oralis.</title>
        <authorList>
            <person name="Cross K.L."/>
            <person name="Chirania P."/>
            <person name="Xiong W."/>
            <person name="Beall C.J."/>
            <person name="Elkins J.G."/>
            <person name="Giannone R.J."/>
            <person name="Griffen A.L."/>
            <person name="Guss A.M."/>
            <person name="Hettich R.L."/>
            <person name="Joshi S.S."/>
            <person name="Mokrzan E.M."/>
            <person name="Martin R.K."/>
            <person name="Zhulin I.B."/>
            <person name="Leys E.J."/>
            <person name="Podar M."/>
        </authorList>
    </citation>
    <scope>NUCLEOTIDE SEQUENCE [LARGE SCALE GENOMIC DNA]</scope>
    <source>
        <strain evidence="6 7">ORNL</strain>
    </source>
</reference>
<dbReference type="EMBL" id="CP021255">
    <property type="protein sequence ID" value="AVD71008.1"/>
    <property type="molecule type" value="Genomic_DNA"/>
</dbReference>
<sequence length="229" mass="26140">MQNFWHLEKENFFAGLENEKRQFLTLSRRQELEKNKTVFIEGDAGISCFYIESGLIRIFSEVPSGKESTLFLRQGGEIFGLAEVMNRTPRVVSAQALCRSIIHTIEQPDFERLLEGNFSLVRRVISILGRRLRYMGKRLSSQNGDVAHRLAFLLITLAYENLKKTSNWEVPCLLPHTISQNQLADMISSTQPTISLALHEFRTSGLIAVSGRRITLLKPMALILKFIED</sequence>
<dbReference type="Proteomes" id="UP000239867">
    <property type="component" value="Chromosome"/>
</dbReference>
<dbReference type="Gene3D" id="1.10.10.10">
    <property type="entry name" value="Winged helix-like DNA-binding domain superfamily/Winged helix DNA-binding domain"/>
    <property type="match status" value="1"/>
</dbReference>
<feature type="domain" description="Cyclic nucleotide-binding" evidence="4">
    <location>
        <begin position="17"/>
        <end position="131"/>
    </location>
</feature>
<proteinExistence type="predicted"/>
<evidence type="ECO:0000256" key="1">
    <source>
        <dbReference type="ARBA" id="ARBA00023015"/>
    </source>
</evidence>
<keyword evidence="3" id="KW-0804">Transcription</keyword>
<feature type="domain" description="HTH crp-type" evidence="5">
    <location>
        <begin position="144"/>
        <end position="220"/>
    </location>
</feature>